<dbReference type="AlphaFoldDB" id="A0A952ALP2"/>
<feature type="transmembrane region" description="Helical" evidence="1">
    <location>
        <begin position="18"/>
        <end position="41"/>
    </location>
</feature>
<dbReference type="Proteomes" id="UP000781173">
    <property type="component" value="Unassembled WGS sequence"/>
</dbReference>
<evidence type="ECO:0000313" key="2">
    <source>
        <dbReference type="EMBL" id="MBW7953863.1"/>
    </source>
</evidence>
<evidence type="ECO:0008006" key="4">
    <source>
        <dbReference type="Google" id="ProtNLM"/>
    </source>
</evidence>
<gene>
    <name evidence="2" type="ORF">H3C67_03675</name>
</gene>
<name>A0A952ALP2_9BACT</name>
<keyword evidence="1" id="KW-0812">Transmembrane</keyword>
<sequence>MRAYIFLAILIRRYAWNFFWFVILPAIIFLASLPIFIPIIYELEKQMNVQADEYNFQIRQYEFFAANENPISQRQPSVKGLATVNSTSIDYRAVVLDEFFRRNDSPLYGYGKVFVEKCNQYNAPYDCTTLPAIAWVETRLCGYSFSHEQRNCWGFGGSNENRIYFKDYEEAIDLITNRLVNAYGPYYMVNPSSMQKVYCGPHCESWGPGVQFMRYQISKLSEELGYPPLIRDDSVYKR</sequence>
<accession>A0A952ALP2</accession>
<protein>
    <recommendedName>
        <fullName evidence="4">Mannosyl-glycoprotein endo-beta-N-acetylglucosamidase-like domain-containing protein</fullName>
    </recommendedName>
</protein>
<dbReference type="EMBL" id="JACFOF010000008">
    <property type="protein sequence ID" value="MBW7953863.1"/>
    <property type="molecule type" value="Genomic_DNA"/>
</dbReference>
<evidence type="ECO:0000313" key="3">
    <source>
        <dbReference type="Proteomes" id="UP000781173"/>
    </source>
</evidence>
<organism evidence="2 3">
    <name type="scientific">Candidatus Dojkabacteria bacterium</name>
    <dbReference type="NCBI Taxonomy" id="2099670"/>
    <lineage>
        <taxon>Bacteria</taxon>
        <taxon>Candidatus Dojkabacteria</taxon>
    </lineage>
</organism>
<keyword evidence="1" id="KW-0472">Membrane</keyword>
<comment type="caution">
    <text evidence="2">The sequence shown here is derived from an EMBL/GenBank/DDBJ whole genome shotgun (WGS) entry which is preliminary data.</text>
</comment>
<evidence type="ECO:0000256" key="1">
    <source>
        <dbReference type="SAM" id="Phobius"/>
    </source>
</evidence>
<keyword evidence="1" id="KW-1133">Transmembrane helix</keyword>
<proteinExistence type="predicted"/>
<reference evidence="2" key="1">
    <citation type="journal article" date="2022" name="ISME J.">
        <title>A general approach to explore prokaryotic protein glycosylation reveals the unique surface layer modulation of an anammox bacterium.</title>
        <authorList>
            <person name="Pabst M."/>
            <person name="Grouzdev D.S."/>
            <person name="Lawson C.E."/>
            <person name="Kleikamp H.B.C."/>
            <person name="de Ram C."/>
            <person name="Louwen R."/>
            <person name="Lin Y.M."/>
            <person name="Lucker S."/>
            <person name="van Loosdrecht M.C.M."/>
            <person name="Laureni M."/>
        </authorList>
    </citation>
    <scope>NUCLEOTIDE SEQUENCE</scope>
    <source>
        <strain evidence="2">BROCD043</strain>
    </source>
</reference>